<reference evidence="1" key="1">
    <citation type="submission" date="2021-02" db="EMBL/GenBank/DDBJ databases">
        <title>Genome-Resolved Metagenomics of a Microbial Community Performing Photosynthetic Biological Nutrient Removal.</title>
        <authorList>
            <person name="Mcdaniel E.A."/>
        </authorList>
    </citation>
    <scope>NUCLEOTIDE SEQUENCE</scope>
    <source>
        <strain evidence="1">UWPOB_OBS1</strain>
    </source>
</reference>
<dbReference type="Proteomes" id="UP000664277">
    <property type="component" value="Unassembled WGS sequence"/>
</dbReference>
<gene>
    <name evidence="1" type="ORF">J0M35_08700</name>
</gene>
<proteinExistence type="predicted"/>
<accession>A0A8J7TM31</accession>
<dbReference type="AlphaFoldDB" id="A0A8J7TM31"/>
<sequence>MGSVLEPSEVEPKARQAPQEARQALLAEFLSTNRDGRSDPLKPLDNQSLSHLKELLVVGGLAMAALVGRRYYIASSEISTFVRRNSSHFLPAEADILKGINWRAEAKLPNLVDKRNPQSNTMVIGKVGDLDRHVLQPDQFMMRSPDHAYNTFSKAQNLASIQRWMQRGGNIVDISPSNAPPGFLHGERAFITHLSKKYPGQYTLMQP</sequence>
<protein>
    <submittedName>
        <fullName evidence="1">Uncharacterized protein</fullName>
    </submittedName>
</protein>
<organism evidence="1 2">
    <name type="scientific">Candidatus Obscuribacter phosphatis</name>
    <dbReference type="NCBI Taxonomy" id="1906157"/>
    <lineage>
        <taxon>Bacteria</taxon>
        <taxon>Bacillati</taxon>
        <taxon>Candidatus Melainabacteria</taxon>
        <taxon>Candidatus Obscuribacterales</taxon>
        <taxon>Candidatus Obscuribacteraceae</taxon>
        <taxon>Candidatus Obscuribacter</taxon>
    </lineage>
</organism>
<dbReference type="EMBL" id="JAFLCK010000010">
    <property type="protein sequence ID" value="MBN8660425.1"/>
    <property type="molecule type" value="Genomic_DNA"/>
</dbReference>
<evidence type="ECO:0000313" key="1">
    <source>
        <dbReference type="EMBL" id="MBN8660425.1"/>
    </source>
</evidence>
<name>A0A8J7TM31_9BACT</name>
<evidence type="ECO:0000313" key="2">
    <source>
        <dbReference type="Proteomes" id="UP000664277"/>
    </source>
</evidence>
<comment type="caution">
    <text evidence="1">The sequence shown here is derived from an EMBL/GenBank/DDBJ whole genome shotgun (WGS) entry which is preliminary data.</text>
</comment>